<name>G0PG19_CAEBE</name>
<keyword evidence="1" id="KW-0175">Coiled coil</keyword>
<evidence type="ECO:0000313" key="2">
    <source>
        <dbReference type="EMBL" id="EGT54679.1"/>
    </source>
</evidence>
<proteinExistence type="predicted"/>
<dbReference type="EMBL" id="GL380393">
    <property type="protein sequence ID" value="EGT54679.1"/>
    <property type="molecule type" value="Genomic_DNA"/>
</dbReference>
<reference evidence="3" key="1">
    <citation type="submission" date="2011-07" db="EMBL/GenBank/DDBJ databases">
        <authorList>
            <consortium name="Caenorhabditis brenneri Sequencing and Analysis Consortium"/>
            <person name="Wilson R.K."/>
        </authorList>
    </citation>
    <scope>NUCLEOTIDE SEQUENCE [LARGE SCALE GENOMIC DNA]</scope>
    <source>
        <strain evidence="3">PB2801</strain>
    </source>
</reference>
<dbReference type="InParanoid" id="G0PG19"/>
<accession>G0PG19</accession>
<protein>
    <submittedName>
        <fullName evidence="2">Uncharacterized protein</fullName>
    </submittedName>
</protein>
<organism evidence="3">
    <name type="scientific">Caenorhabditis brenneri</name>
    <name type="common">Nematode worm</name>
    <dbReference type="NCBI Taxonomy" id="135651"/>
    <lineage>
        <taxon>Eukaryota</taxon>
        <taxon>Metazoa</taxon>
        <taxon>Ecdysozoa</taxon>
        <taxon>Nematoda</taxon>
        <taxon>Chromadorea</taxon>
        <taxon>Rhabditida</taxon>
        <taxon>Rhabditina</taxon>
        <taxon>Rhabditomorpha</taxon>
        <taxon>Rhabditoidea</taxon>
        <taxon>Rhabditidae</taxon>
        <taxon>Peloderinae</taxon>
        <taxon>Caenorhabditis</taxon>
    </lineage>
</organism>
<dbReference type="Proteomes" id="UP000008068">
    <property type="component" value="Unassembled WGS sequence"/>
</dbReference>
<dbReference type="AlphaFoldDB" id="G0PG19"/>
<feature type="coiled-coil region" evidence="1">
    <location>
        <begin position="46"/>
        <end position="90"/>
    </location>
</feature>
<gene>
    <name evidence="2" type="ORF">CAEBREN_16335</name>
</gene>
<keyword evidence="3" id="KW-1185">Reference proteome</keyword>
<evidence type="ECO:0000313" key="3">
    <source>
        <dbReference type="Proteomes" id="UP000008068"/>
    </source>
</evidence>
<evidence type="ECO:0000256" key="1">
    <source>
        <dbReference type="SAM" id="Coils"/>
    </source>
</evidence>
<dbReference type="HOGENOM" id="CLU_1939973_0_0_1"/>
<sequence>MSTIECGICLLQYNEEERTPRMLAKTVQSISNQFDMMKKEAIHKLTQFANERKEEQTALKTRLEDECSELKKVQDVIEKKLKMKNDLQNRDEITCLKKSYRSRCSSQDAPIRFLNYEFLVPKTELQIKTT</sequence>